<keyword evidence="2" id="KW-0472">Membrane</keyword>
<feature type="transmembrane region" description="Helical" evidence="2">
    <location>
        <begin position="20"/>
        <end position="39"/>
    </location>
</feature>
<keyword evidence="2" id="KW-0812">Transmembrane</keyword>
<dbReference type="EMBL" id="CP113089">
    <property type="protein sequence ID" value="WAB80787.1"/>
    <property type="molecule type" value="Genomic_DNA"/>
</dbReference>
<proteinExistence type="predicted"/>
<evidence type="ECO:0000256" key="1">
    <source>
        <dbReference type="SAM" id="MobiDB-lite"/>
    </source>
</evidence>
<reference evidence="3" key="1">
    <citation type="submission" date="2022-11" db="EMBL/GenBank/DDBJ databases">
        <title>Description of Microcella daejonensis nov. sp, isolated from riverside soil.</title>
        <authorList>
            <person name="Molina K.M."/>
            <person name="Kim S.B."/>
        </authorList>
    </citation>
    <scope>NUCLEOTIDE SEQUENCE</scope>
    <source>
        <strain evidence="3">MMS21-STM12</strain>
    </source>
</reference>
<keyword evidence="4" id="KW-1185">Reference proteome</keyword>
<dbReference type="RefSeq" id="WP_267780487.1">
    <property type="nucleotide sequence ID" value="NZ_CP113089.1"/>
</dbReference>
<dbReference type="Proteomes" id="UP001164706">
    <property type="component" value="Chromosome"/>
</dbReference>
<sequence length="89" mass="9341">MSLFTATAAAAVTESDSGWIVGIVVLVVVGLIIAAVALLGSRRKAATHRESLAADRADRADRERDRLAAAQQSDSLRNGSRPPQNLVGM</sequence>
<name>A0A9E8MJP6_9MICO</name>
<dbReference type="KEGG" id="mdb:OVN18_09435"/>
<gene>
    <name evidence="3" type="ORF">OVN18_09435</name>
</gene>
<evidence type="ECO:0000313" key="3">
    <source>
        <dbReference type="EMBL" id="WAB80787.1"/>
    </source>
</evidence>
<evidence type="ECO:0000256" key="2">
    <source>
        <dbReference type="SAM" id="Phobius"/>
    </source>
</evidence>
<feature type="compositionally biased region" description="Basic and acidic residues" evidence="1">
    <location>
        <begin position="47"/>
        <end position="67"/>
    </location>
</feature>
<dbReference type="AlphaFoldDB" id="A0A9E8MJP6"/>
<accession>A0A9E8MJP6</accession>
<protein>
    <submittedName>
        <fullName evidence="3">Uncharacterized protein</fullName>
    </submittedName>
</protein>
<keyword evidence="2" id="KW-1133">Transmembrane helix</keyword>
<feature type="region of interest" description="Disordered" evidence="1">
    <location>
        <begin position="46"/>
        <end position="89"/>
    </location>
</feature>
<evidence type="ECO:0000313" key="4">
    <source>
        <dbReference type="Proteomes" id="UP001164706"/>
    </source>
</evidence>
<feature type="compositionally biased region" description="Polar residues" evidence="1">
    <location>
        <begin position="71"/>
        <end position="83"/>
    </location>
</feature>
<organism evidence="3 4">
    <name type="scientific">Microcella daejeonensis</name>
    <dbReference type="NCBI Taxonomy" id="2994971"/>
    <lineage>
        <taxon>Bacteria</taxon>
        <taxon>Bacillati</taxon>
        <taxon>Actinomycetota</taxon>
        <taxon>Actinomycetes</taxon>
        <taxon>Micrococcales</taxon>
        <taxon>Microbacteriaceae</taxon>
        <taxon>Microcella</taxon>
    </lineage>
</organism>